<protein>
    <recommendedName>
        <fullName evidence="3">F-box domain-containing protein</fullName>
    </recommendedName>
</protein>
<sequence>MPLQLPVDCLDEILEYLEENYLTLHSCLLVNRLWCEIAVRILWRNVWNFQYNIDNSYRTHVPLAIISTLISCLPNESKDLLNKNGIFISTPTSKSPLFNYPSFTKVLSINKFNTMVHYVLKDKKSVTSLSLDYNKHLIEQEIIKMFMNQITSLKKLKYHGNNSHFTYFPGAKDCLTNLSELCCDSEVESHFFYRLSQICRNLQLLSIEFRNIVSNGLVELISKQNNLKCLNLFSYRTIAGKRSIKTVLTNLFNPLINKLKMDEGIDITNSFFTNLRELDLSFEHKTSFQELENVIFSNLQILKIKHSKDEIFLIKFFENNGNNLKELIMDGIEGSLGLSIAKFCPNLLKISSILTDDGLATLKIIFNNCQYLESIEIWYDFLSSQSSEKEILEVVVKYSPKNFYELKLYEMSSVLLPEDLESFFKSWKNRIPKKSLNFLINIRNKFLNKNNKPLGVSKEIMRVIEKYKKLGIVVPKIPY</sequence>
<comment type="caution">
    <text evidence="1">The sequence shown here is derived from an EMBL/GenBank/DDBJ whole genome shotgun (WGS) entry which is preliminary data.</text>
</comment>
<dbReference type="OrthoDB" id="2326161at2759"/>
<evidence type="ECO:0008006" key="3">
    <source>
        <dbReference type="Google" id="ProtNLM"/>
    </source>
</evidence>
<name>A0A397SZ18_9GLOM</name>
<dbReference type="Gene3D" id="3.80.10.10">
    <property type="entry name" value="Ribonuclease Inhibitor"/>
    <property type="match status" value="1"/>
</dbReference>
<dbReference type="AlphaFoldDB" id="A0A397SZ18"/>
<dbReference type="SUPFAM" id="SSF52047">
    <property type="entry name" value="RNI-like"/>
    <property type="match status" value="1"/>
</dbReference>
<evidence type="ECO:0000313" key="2">
    <source>
        <dbReference type="Proteomes" id="UP000265703"/>
    </source>
</evidence>
<organism evidence="1 2">
    <name type="scientific">Glomus cerebriforme</name>
    <dbReference type="NCBI Taxonomy" id="658196"/>
    <lineage>
        <taxon>Eukaryota</taxon>
        <taxon>Fungi</taxon>
        <taxon>Fungi incertae sedis</taxon>
        <taxon>Mucoromycota</taxon>
        <taxon>Glomeromycotina</taxon>
        <taxon>Glomeromycetes</taxon>
        <taxon>Glomerales</taxon>
        <taxon>Glomeraceae</taxon>
        <taxon>Glomus</taxon>
    </lineage>
</organism>
<accession>A0A397SZ18</accession>
<dbReference type="Proteomes" id="UP000265703">
    <property type="component" value="Unassembled WGS sequence"/>
</dbReference>
<proteinExistence type="predicted"/>
<dbReference type="EMBL" id="QKYT01000227">
    <property type="protein sequence ID" value="RIA89245.1"/>
    <property type="molecule type" value="Genomic_DNA"/>
</dbReference>
<reference evidence="1 2" key="1">
    <citation type="submission" date="2018-06" db="EMBL/GenBank/DDBJ databases">
        <title>Comparative genomics reveals the genomic features of Rhizophagus irregularis, R. cerebriforme, R. diaphanum and Gigaspora rosea, and their symbiotic lifestyle signature.</title>
        <authorList>
            <person name="Morin E."/>
            <person name="San Clemente H."/>
            <person name="Chen E.C.H."/>
            <person name="De La Providencia I."/>
            <person name="Hainaut M."/>
            <person name="Kuo A."/>
            <person name="Kohler A."/>
            <person name="Murat C."/>
            <person name="Tang N."/>
            <person name="Roy S."/>
            <person name="Loubradou J."/>
            <person name="Henrissat B."/>
            <person name="Grigoriev I.V."/>
            <person name="Corradi N."/>
            <person name="Roux C."/>
            <person name="Martin F.M."/>
        </authorList>
    </citation>
    <scope>NUCLEOTIDE SEQUENCE [LARGE SCALE GENOMIC DNA]</scope>
    <source>
        <strain evidence="1 2">DAOM 227022</strain>
    </source>
</reference>
<dbReference type="CDD" id="cd09917">
    <property type="entry name" value="F-box_SF"/>
    <property type="match status" value="1"/>
</dbReference>
<keyword evidence="2" id="KW-1185">Reference proteome</keyword>
<dbReference type="InterPro" id="IPR032675">
    <property type="entry name" value="LRR_dom_sf"/>
</dbReference>
<evidence type="ECO:0000313" key="1">
    <source>
        <dbReference type="EMBL" id="RIA89245.1"/>
    </source>
</evidence>
<gene>
    <name evidence="1" type="ORF">C1645_876847</name>
</gene>